<accession>A0A1J1J4W4</accession>
<evidence type="ECO:0000256" key="8">
    <source>
        <dbReference type="PROSITE-ProRule" id="PRU00176"/>
    </source>
</evidence>
<keyword evidence="14" id="KW-1185">Reference proteome</keyword>
<feature type="compositionally biased region" description="Gly residues" evidence="10">
    <location>
        <begin position="29"/>
        <end position="41"/>
    </location>
</feature>
<feature type="compositionally biased region" description="Basic and acidic residues" evidence="10">
    <location>
        <begin position="231"/>
        <end position="241"/>
    </location>
</feature>
<feature type="compositionally biased region" description="Basic and acidic residues" evidence="10">
    <location>
        <begin position="181"/>
        <end position="194"/>
    </location>
</feature>
<dbReference type="SMART" id="SM00360">
    <property type="entry name" value="RRM"/>
    <property type="match status" value="1"/>
</dbReference>
<comment type="subcellular location">
    <subcellularLocation>
        <location evidence="1">Nucleus</location>
    </subcellularLocation>
</comment>
<dbReference type="PANTHER" id="PTHR23238">
    <property type="entry name" value="RNA BINDING PROTEIN"/>
    <property type="match status" value="1"/>
</dbReference>
<evidence type="ECO:0000256" key="6">
    <source>
        <dbReference type="ARBA" id="ARBA00022884"/>
    </source>
</evidence>
<evidence type="ECO:0000256" key="3">
    <source>
        <dbReference type="ARBA" id="ARBA00022723"/>
    </source>
</evidence>
<dbReference type="GO" id="GO:0006355">
    <property type="term" value="P:regulation of DNA-templated transcription"/>
    <property type="evidence" value="ECO:0007669"/>
    <property type="project" value="InterPro"/>
</dbReference>
<dbReference type="AlphaFoldDB" id="A0A1J1J4W4"/>
<evidence type="ECO:0000313" key="13">
    <source>
        <dbReference type="EMBL" id="CRL07431.1"/>
    </source>
</evidence>
<dbReference type="SUPFAM" id="SSF90209">
    <property type="entry name" value="Ran binding protein zinc finger-like"/>
    <property type="match status" value="1"/>
</dbReference>
<dbReference type="Proteomes" id="UP000183832">
    <property type="component" value="Unassembled WGS sequence"/>
</dbReference>
<evidence type="ECO:0000256" key="9">
    <source>
        <dbReference type="PROSITE-ProRule" id="PRU00322"/>
    </source>
</evidence>
<dbReference type="InterPro" id="IPR001876">
    <property type="entry name" value="Znf_RanBP2"/>
</dbReference>
<feature type="compositionally biased region" description="Gly residues" evidence="10">
    <location>
        <begin position="264"/>
        <end position="305"/>
    </location>
</feature>
<gene>
    <name evidence="13" type="ORF">CLUMA_CG020400</name>
</gene>
<dbReference type="SMART" id="SM00547">
    <property type="entry name" value="ZnF_RBZ"/>
    <property type="match status" value="1"/>
</dbReference>
<dbReference type="InterPro" id="IPR035979">
    <property type="entry name" value="RBD_domain_sf"/>
</dbReference>
<name>A0A1J1J4W4_9DIPT</name>
<evidence type="ECO:0000256" key="10">
    <source>
        <dbReference type="SAM" id="MobiDB-lite"/>
    </source>
</evidence>
<organism evidence="13 14">
    <name type="scientific">Clunio marinus</name>
    <dbReference type="NCBI Taxonomy" id="568069"/>
    <lineage>
        <taxon>Eukaryota</taxon>
        <taxon>Metazoa</taxon>
        <taxon>Ecdysozoa</taxon>
        <taxon>Arthropoda</taxon>
        <taxon>Hexapoda</taxon>
        <taxon>Insecta</taxon>
        <taxon>Pterygota</taxon>
        <taxon>Neoptera</taxon>
        <taxon>Endopterygota</taxon>
        <taxon>Diptera</taxon>
        <taxon>Nematocera</taxon>
        <taxon>Chironomoidea</taxon>
        <taxon>Chironomidae</taxon>
        <taxon>Clunio</taxon>
    </lineage>
</organism>
<evidence type="ECO:0000256" key="4">
    <source>
        <dbReference type="ARBA" id="ARBA00022771"/>
    </source>
</evidence>
<dbReference type="SUPFAM" id="SSF54928">
    <property type="entry name" value="RNA-binding domain, RBD"/>
    <property type="match status" value="1"/>
</dbReference>
<dbReference type="PROSITE" id="PS50199">
    <property type="entry name" value="ZF_RANBP2_2"/>
    <property type="match status" value="1"/>
</dbReference>
<proteinExistence type="inferred from homology"/>
<feature type="region of interest" description="Disordered" evidence="10">
    <location>
        <begin position="1"/>
        <end position="46"/>
    </location>
</feature>
<dbReference type="InterPro" id="IPR036443">
    <property type="entry name" value="Znf_RanBP2_sf"/>
</dbReference>
<evidence type="ECO:0000256" key="7">
    <source>
        <dbReference type="ARBA" id="ARBA00023242"/>
    </source>
</evidence>
<dbReference type="STRING" id="568069.A0A1J1J4W4"/>
<dbReference type="PROSITE" id="PS01358">
    <property type="entry name" value="ZF_RANBP2_1"/>
    <property type="match status" value="1"/>
</dbReference>
<evidence type="ECO:0000256" key="2">
    <source>
        <dbReference type="ARBA" id="ARBA00008448"/>
    </source>
</evidence>
<dbReference type="OrthoDB" id="76445at2759"/>
<dbReference type="EMBL" id="CVRI01000070">
    <property type="protein sequence ID" value="CRL07431.1"/>
    <property type="molecule type" value="Genomic_DNA"/>
</dbReference>
<dbReference type="Gene3D" id="4.10.1060.10">
    <property type="entry name" value="Zinc finger, RanBP2-type"/>
    <property type="match status" value="1"/>
</dbReference>
<evidence type="ECO:0000313" key="14">
    <source>
        <dbReference type="Proteomes" id="UP000183832"/>
    </source>
</evidence>
<dbReference type="GO" id="GO:0005634">
    <property type="term" value="C:nucleus"/>
    <property type="evidence" value="ECO:0007669"/>
    <property type="project" value="UniProtKB-SubCell"/>
</dbReference>
<feature type="region of interest" description="Disordered" evidence="10">
    <location>
        <begin position="151"/>
        <end position="215"/>
    </location>
</feature>
<feature type="domain" description="RanBP2-type" evidence="12">
    <location>
        <begin position="211"/>
        <end position="240"/>
    </location>
</feature>
<evidence type="ECO:0000259" key="11">
    <source>
        <dbReference type="PROSITE" id="PS50102"/>
    </source>
</evidence>
<feature type="region of interest" description="Disordered" evidence="10">
    <location>
        <begin position="231"/>
        <end position="305"/>
    </location>
</feature>
<dbReference type="CDD" id="cd12534">
    <property type="entry name" value="RRM_SARFH"/>
    <property type="match status" value="1"/>
</dbReference>
<keyword evidence="5" id="KW-0862">Zinc</keyword>
<keyword evidence="3" id="KW-0479">Metal-binding</keyword>
<dbReference type="InterPro" id="IPR012677">
    <property type="entry name" value="Nucleotide-bd_a/b_plait_sf"/>
</dbReference>
<protein>
    <submittedName>
        <fullName evidence="13">CLUMA_CG020400, isoform A</fullName>
    </submittedName>
</protein>
<dbReference type="Gene3D" id="3.30.70.330">
    <property type="match status" value="1"/>
</dbReference>
<evidence type="ECO:0000256" key="1">
    <source>
        <dbReference type="ARBA" id="ARBA00004123"/>
    </source>
</evidence>
<comment type="similarity">
    <text evidence="2">Belongs to the RRM TET family.</text>
</comment>
<dbReference type="GO" id="GO:0008270">
    <property type="term" value="F:zinc ion binding"/>
    <property type="evidence" value="ECO:0007669"/>
    <property type="project" value="UniProtKB-KW"/>
</dbReference>
<reference evidence="13 14" key="1">
    <citation type="submission" date="2015-04" db="EMBL/GenBank/DDBJ databases">
        <authorList>
            <person name="Syromyatnikov M.Y."/>
            <person name="Popov V.N."/>
        </authorList>
    </citation>
    <scope>NUCLEOTIDE SEQUENCE [LARGE SCALE GENOMIC DNA]</scope>
</reference>
<dbReference type="InterPro" id="IPR034870">
    <property type="entry name" value="TET_fam"/>
</dbReference>
<evidence type="ECO:0000256" key="5">
    <source>
        <dbReference type="ARBA" id="ARBA00022833"/>
    </source>
</evidence>
<dbReference type="InterPro" id="IPR000504">
    <property type="entry name" value="RRM_dom"/>
</dbReference>
<keyword evidence="6 8" id="KW-0694">RNA-binding</keyword>
<dbReference type="PROSITE" id="PS50102">
    <property type="entry name" value="RRM"/>
    <property type="match status" value="1"/>
</dbReference>
<feature type="compositionally biased region" description="Gly residues" evidence="10">
    <location>
        <begin position="196"/>
        <end position="210"/>
    </location>
</feature>
<sequence length="305" mass="31657">MANQYEYGAPPPNYGSQGDYGKSNSDYSSGGGSNFSRGGGNNFNKSGNCGGNKGGFKGGDVVTQDDTIFVSGMALEVTENEINDHFGSIGIIKKDRRTQKPKIWIYRNKETGTGKGECTITYDDPSAASSAIDWFDGKDFNGNKIKVSLAQRNNSWQQKGGKRGGFGGGGGGSRGGYGGGNDDRPPRNNDDRGSRSFGGSGGGSGGGGQSRDGDWVCSACQNKNFAWRNECNRCKEPKSDDGGSSSGNRGSSQRGGFQNRDNRGGGGGFNRGGSGGGFNRGGPMRGPGGNDRSGAGGGGYRQRPY</sequence>
<dbReference type="Pfam" id="PF00641">
    <property type="entry name" value="Zn_ribbon_RanBP"/>
    <property type="match status" value="1"/>
</dbReference>
<dbReference type="GO" id="GO:0003723">
    <property type="term" value="F:RNA binding"/>
    <property type="evidence" value="ECO:0007669"/>
    <property type="project" value="UniProtKB-UniRule"/>
</dbReference>
<keyword evidence="7" id="KW-0539">Nucleus</keyword>
<evidence type="ECO:0000259" key="12">
    <source>
        <dbReference type="PROSITE" id="PS50199"/>
    </source>
</evidence>
<feature type="compositionally biased region" description="Low complexity" evidence="10">
    <location>
        <begin position="242"/>
        <end position="259"/>
    </location>
</feature>
<keyword evidence="4 9" id="KW-0863">Zinc-finger</keyword>
<dbReference type="Pfam" id="PF00076">
    <property type="entry name" value="RRM_1"/>
    <property type="match status" value="1"/>
</dbReference>
<feature type="domain" description="RRM" evidence="11">
    <location>
        <begin position="66"/>
        <end position="152"/>
    </location>
</feature>
<feature type="compositionally biased region" description="Gly residues" evidence="10">
    <location>
        <begin position="163"/>
        <end position="180"/>
    </location>
</feature>
<feature type="compositionally biased region" description="Low complexity" evidence="10">
    <location>
        <begin position="19"/>
        <end position="28"/>
    </location>
</feature>